<comment type="caution">
    <text evidence="1">The sequence shown here is derived from an EMBL/GenBank/DDBJ whole genome shotgun (WGS) entry which is preliminary data.</text>
</comment>
<sequence length="67" mass="7328">MNLLQGSTSSLIHSTYPGRTCGYGHFIISWKAGASPHPALRTPGRLYPVFGIDNSYRLAVNNNCNHP</sequence>
<dbReference type="AlphaFoldDB" id="A0A2T3HQF5"/>
<accession>A0A2T3HQF5</accession>
<evidence type="ECO:0000313" key="1">
    <source>
        <dbReference type="EMBL" id="PST84617.1"/>
    </source>
</evidence>
<proteinExistence type="predicted"/>
<evidence type="ECO:0000313" key="2">
    <source>
        <dbReference type="Proteomes" id="UP000240912"/>
    </source>
</evidence>
<gene>
    <name evidence="1" type="ORF">C7T94_00315</name>
</gene>
<protein>
    <submittedName>
        <fullName evidence="1">Uncharacterized protein</fullName>
    </submittedName>
</protein>
<organism evidence="1 2">
    <name type="scientific">Pedobacter yulinensis</name>
    <dbReference type="NCBI Taxonomy" id="2126353"/>
    <lineage>
        <taxon>Bacteria</taxon>
        <taxon>Pseudomonadati</taxon>
        <taxon>Bacteroidota</taxon>
        <taxon>Sphingobacteriia</taxon>
        <taxon>Sphingobacteriales</taxon>
        <taxon>Sphingobacteriaceae</taxon>
        <taxon>Pedobacter</taxon>
    </lineage>
</organism>
<dbReference type="EMBL" id="PYLS01000001">
    <property type="protein sequence ID" value="PST84617.1"/>
    <property type="molecule type" value="Genomic_DNA"/>
</dbReference>
<name>A0A2T3HQF5_9SPHI</name>
<reference evidence="1 2" key="1">
    <citation type="submission" date="2018-03" db="EMBL/GenBank/DDBJ databases">
        <authorList>
            <person name="Keele B.F."/>
        </authorList>
    </citation>
    <scope>NUCLEOTIDE SEQUENCE [LARGE SCALE GENOMIC DNA]</scope>
    <source>
        <strain evidence="1 2">YL28-9</strain>
    </source>
</reference>
<dbReference type="Proteomes" id="UP000240912">
    <property type="component" value="Unassembled WGS sequence"/>
</dbReference>
<keyword evidence="2" id="KW-1185">Reference proteome</keyword>